<dbReference type="EMBL" id="DS113332">
    <property type="protein sequence ID" value="EAY10804.1"/>
    <property type="molecule type" value="Genomic_DNA"/>
</dbReference>
<dbReference type="VEuPathDB" id="TrichDB:TVAGG3_0421110"/>
<dbReference type="VEuPathDB" id="TrichDB:TVAG_122080"/>
<dbReference type="InterPro" id="IPR006461">
    <property type="entry name" value="PLAC_motif_containing"/>
</dbReference>
<dbReference type="PANTHER" id="PTHR15907">
    <property type="entry name" value="DUF614 FAMILY PROTEIN-RELATED"/>
    <property type="match status" value="1"/>
</dbReference>
<evidence type="ECO:0000313" key="2">
    <source>
        <dbReference type="Proteomes" id="UP000001542"/>
    </source>
</evidence>
<reference evidence="1" key="2">
    <citation type="journal article" date="2007" name="Science">
        <title>Draft genome sequence of the sexually transmitted pathogen Trichomonas vaginalis.</title>
        <authorList>
            <person name="Carlton J.M."/>
            <person name="Hirt R.P."/>
            <person name="Silva J.C."/>
            <person name="Delcher A.L."/>
            <person name="Schatz M."/>
            <person name="Zhao Q."/>
            <person name="Wortman J.R."/>
            <person name="Bidwell S.L."/>
            <person name="Alsmark U.C.M."/>
            <person name="Besteiro S."/>
            <person name="Sicheritz-Ponten T."/>
            <person name="Noel C.J."/>
            <person name="Dacks J.B."/>
            <person name="Foster P.G."/>
            <person name="Simillion C."/>
            <person name="Van de Peer Y."/>
            <person name="Miranda-Saavedra D."/>
            <person name="Barton G.J."/>
            <person name="Westrop G.D."/>
            <person name="Mueller S."/>
            <person name="Dessi D."/>
            <person name="Fiori P.L."/>
            <person name="Ren Q."/>
            <person name="Paulsen I."/>
            <person name="Zhang H."/>
            <person name="Bastida-Corcuera F.D."/>
            <person name="Simoes-Barbosa A."/>
            <person name="Brown M.T."/>
            <person name="Hayes R.D."/>
            <person name="Mukherjee M."/>
            <person name="Okumura C.Y."/>
            <person name="Schneider R."/>
            <person name="Smith A.J."/>
            <person name="Vanacova S."/>
            <person name="Villalvazo M."/>
            <person name="Haas B.J."/>
            <person name="Pertea M."/>
            <person name="Feldblyum T.V."/>
            <person name="Utterback T.R."/>
            <person name="Shu C.L."/>
            <person name="Osoegawa K."/>
            <person name="de Jong P.J."/>
            <person name="Hrdy I."/>
            <person name="Horvathova L."/>
            <person name="Zubacova Z."/>
            <person name="Dolezal P."/>
            <person name="Malik S.B."/>
            <person name="Logsdon J.M. Jr."/>
            <person name="Henze K."/>
            <person name="Gupta A."/>
            <person name="Wang C.C."/>
            <person name="Dunne R.L."/>
            <person name="Upcroft J.A."/>
            <person name="Upcroft P."/>
            <person name="White O."/>
            <person name="Salzberg S.L."/>
            <person name="Tang P."/>
            <person name="Chiu C.-H."/>
            <person name="Lee Y.-S."/>
            <person name="Embley T.M."/>
            <person name="Coombs G.H."/>
            <person name="Mottram J.C."/>
            <person name="Tachezy J."/>
            <person name="Fraser-Liggett C.M."/>
            <person name="Johnson P.J."/>
        </authorList>
    </citation>
    <scope>NUCLEOTIDE SEQUENCE [LARGE SCALE GENOMIC DNA]</scope>
    <source>
        <strain evidence="1">G3</strain>
    </source>
</reference>
<protein>
    <submittedName>
        <fullName evidence="1">Uncharacterized Cys-rich domain containing protein</fullName>
    </submittedName>
</protein>
<dbReference type="OrthoDB" id="1045822at2759"/>
<evidence type="ECO:0000313" key="1">
    <source>
        <dbReference type="EMBL" id="EAY10804.1"/>
    </source>
</evidence>
<name>A2E9B9_TRIV3</name>
<reference evidence="1" key="1">
    <citation type="submission" date="2006-10" db="EMBL/GenBank/DDBJ databases">
        <authorList>
            <person name="Amadeo P."/>
            <person name="Zhao Q."/>
            <person name="Wortman J."/>
            <person name="Fraser-Liggett C."/>
            <person name="Carlton J."/>
        </authorList>
    </citation>
    <scope>NUCLEOTIDE SEQUENCE</scope>
    <source>
        <strain evidence="1">G3</strain>
    </source>
</reference>
<dbReference type="Proteomes" id="UP000001542">
    <property type="component" value="Unassembled WGS sequence"/>
</dbReference>
<sequence length="93" mass="10685">MYNYSGGMFGCFQDCQICLLGLFCFPCLNSCNWARSRGEECTLCHLLMVVHPYWVRKNVMRKVGQNDNDCMDCLCTTFCMPCVVCQDSRALKN</sequence>
<organism evidence="1 2">
    <name type="scientific">Trichomonas vaginalis (strain ATCC PRA-98 / G3)</name>
    <dbReference type="NCBI Taxonomy" id="412133"/>
    <lineage>
        <taxon>Eukaryota</taxon>
        <taxon>Metamonada</taxon>
        <taxon>Parabasalia</taxon>
        <taxon>Trichomonadida</taxon>
        <taxon>Trichomonadidae</taxon>
        <taxon>Trichomonas</taxon>
    </lineage>
</organism>
<proteinExistence type="predicted"/>
<keyword evidence="2" id="KW-1185">Reference proteome</keyword>
<dbReference type="RefSeq" id="XP_001323027.1">
    <property type="nucleotide sequence ID" value="XM_001322992.1"/>
</dbReference>
<dbReference type="InParanoid" id="A2E9B9"/>
<dbReference type="AlphaFoldDB" id="A2E9B9"/>
<dbReference type="NCBIfam" id="TIGR01571">
    <property type="entry name" value="A_thal_Cys_rich"/>
    <property type="match status" value="1"/>
</dbReference>
<dbReference type="KEGG" id="tva:4768741"/>
<gene>
    <name evidence="1" type="ORF">TVAG_122080</name>
</gene>
<accession>A2E9B9</accession>
<dbReference type="Pfam" id="PF04749">
    <property type="entry name" value="PLAC8"/>
    <property type="match status" value="1"/>
</dbReference>